<comment type="caution">
    <text evidence="2">The sequence shown here is derived from an EMBL/GenBank/DDBJ whole genome shotgun (WGS) entry which is preliminary data.</text>
</comment>
<protein>
    <submittedName>
        <fullName evidence="2">Xaa-Pro peptidase family protein</fullName>
    </submittedName>
</protein>
<name>A0ABU0XGW4_9MICO</name>
<dbReference type="InterPro" id="IPR050659">
    <property type="entry name" value="Peptidase_M24B"/>
</dbReference>
<dbReference type="PANTHER" id="PTHR46112:SF2">
    <property type="entry name" value="XAA-PRO AMINOPEPTIDASE P-RELATED"/>
    <property type="match status" value="1"/>
</dbReference>
<dbReference type="Gene3D" id="3.90.230.10">
    <property type="entry name" value="Creatinase/methionine aminopeptidase superfamily"/>
    <property type="match status" value="1"/>
</dbReference>
<dbReference type="Pfam" id="PF00557">
    <property type="entry name" value="Peptidase_M24"/>
    <property type="match status" value="1"/>
</dbReference>
<dbReference type="EMBL" id="JAVFCB010000005">
    <property type="protein sequence ID" value="MDQ4214311.1"/>
    <property type="molecule type" value="Genomic_DNA"/>
</dbReference>
<dbReference type="InterPro" id="IPR029149">
    <property type="entry name" value="Creatin/AminoP/Spt16_N"/>
</dbReference>
<dbReference type="PANTHER" id="PTHR46112">
    <property type="entry name" value="AMINOPEPTIDASE"/>
    <property type="match status" value="1"/>
</dbReference>
<gene>
    <name evidence="2" type="ORF">RBR11_10330</name>
</gene>
<dbReference type="InterPro" id="IPR000994">
    <property type="entry name" value="Pept_M24"/>
</dbReference>
<dbReference type="Gene3D" id="3.40.350.10">
    <property type="entry name" value="Creatinase/prolidase N-terminal domain"/>
    <property type="match status" value="1"/>
</dbReference>
<sequence length="471" mass="51774">MSSTEQLLKGFEPDFEFVGAPPLAEAEYADRIRRVRRDATVAGYDAVVVHTGPAGWYHTTNDYLRYLCDWAREGVLIIPTDETGTPEIVSFWTETVLLPPKGEPVGIDDIWQVSPFGRESVGRPGSPLKKTVEAVADILDRLGLSRGSIGLIGDAQGSAAGFFTGIRAVMPGAEFANDNGIVDRMQRVRSAGEVALIRSAAQLIDIACQAAYHVTRPGVTDYEIYAAFTYAQLSRGGETGDGYQIGISRYGAHCGKPYGHVVRPGDLINLYVSNVSYHGYCAQTARMIAVGDVTEEQDRVLEMCTEGVYRAEQLIKPGARFQDLHNAAFSSYIERGYMTDAETRTMPYIWSALDDGSPRQVPKQYVEDEDWEAQGRKLMHVWPATKGPHNPNLGHAVGTPMLPHYNVTSHNTDVMEPGMCFVLHAQWLEPLVSGCNVGNMYVVTEDGFENLSNHTPLDTHRVEVAKSLTLA</sequence>
<accession>A0ABU0XGW4</accession>
<organism evidence="2 3">
    <name type="scientific">Microbacterium capsulatum</name>
    <dbReference type="NCBI Taxonomy" id="3041921"/>
    <lineage>
        <taxon>Bacteria</taxon>
        <taxon>Bacillati</taxon>
        <taxon>Actinomycetota</taxon>
        <taxon>Actinomycetes</taxon>
        <taxon>Micrococcales</taxon>
        <taxon>Microbacteriaceae</taxon>
        <taxon>Microbacterium</taxon>
    </lineage>
</organism>
<reference evidence="2 3" key="1">
    <citation type="submission" date="2023-08" db="EMBL/GenBank/DDBJ databases">
        <title>Microbacterium sp. nov., isolated from a waste landfill.</title>
        <authorList>
            <person name="Wen W."/>
        </authorList>
    </citation>
    <scope>NUCLEOTIDE SEQUENCE [LARGE SCALE GENOMIC DNA]</scope>
    <source>
        <strain evidence="2 3">ASV81</strain>
    </source>
</reference>
<evidence type="ECO:0000313" key="3">
    <source>
        <dbReference type="Proteomes" id="UP001230289"/>
    </source>
</evidence>
<proteinExistence type="predicted"/>
<evidence type="ECO:0000313" key="2">
    <source>
        <dbReference type="EMBL" id="MDQ4214311.1"/>
    </source>
</evidence>
<dbReference type="RefSeq" id="WP_308489246.1">
    <property type="nucleotide sequence ID" value="NZ_JAVFCB010000005.1"/>
</dbReference>
<keyword evidence="3" id="KW-1185">Reference proteome</keyword>
<dbReference type="InterPro" id="IPR036005">
    <property type="entry name" value="Creatinase/aminopeptidase-like"/>
</dbReference>
<feature type="domain" description="Peptidase M24" evidence="1">
    <location>
        <begin position="196"/>
        <end position="445"/>
    </location>
</feature>
<evidence type="ECO:0000259" key="1">
    <source>
        <dbReference type="Pfam" id="PF00557"/>
    </source>
</evidence>
<dbReference type="Proteomes" id="UP001230289">
    <property type="component" value="Unassembled WGS sequence"/>
</dbReference>
<dbReference type="SUPFAM" id="SSF55920">
    <property type="entry name" value="Creatinase/aminopeptidase"/>
    <property type="match status" value="1"/>
</dbReference>
<dbReference type="CDD" id="cd01066">
    <property type="entry name" value="APP_MetAP"/>
    <property type="match status" value="1"/>
</dbReference>
<dbReference type="SUPFAM" id="SSF53092">
    <property type="entry name" value="Creatinase/prolidase N-terminal domain"/>
    <property type="match status" value="1"/>
</dbReference>